<proteinExistence type="predicted"/>
<protein>
    <submittedName>
        <fullName evidence="1">Uncharacterized protein</fullName>
    </submittedName>
</protein>
<gene>
    <name evidence="1" type="ORF">M9Y10_027788</name>
</gene>
<name>A0ABR2H408_9EUKA</name>
<dbReference type="EMBL" id="JAPFFF010000043">
    <property type="protein sequence ID" value="KAK8840955.1"/>
    <property type="molecule type" value="Genomic_DNA"/>
</dbReference>
<reference evidence="1 2" key="1">
    <citation type="submission" date="2024-04" db="EMBL/GenBank/DDBJ databases">
        <title>Tritrichomonas musculus Genome.</title>
        <authorList>
            <person name="Alves-Ferreira E."/>
            <person name="Grigg M."/>
            <person name="Lorenzi H."/>
            <person name="Galac M."/>
        </authorList>
    </citation>
    <scope>NUCLEOTIDE SEQUENCE [LARGE SCALE GENOMIC DNA]</scope>
    <source>
        <strain evidence="1 2">EAF2021</strain>
    </source>
</reference>
<keyword evidence="2" id="KW-1185">Reference proteome</keyword>
<evidence type="ECO:0000313" key="2">
    <source>
        <dbReference type="Proteomes" id="UP001470230"/>
    </source>
</evidence>
<organism evidence="1 2">
    <name type="scientific">Tritrichomonas musculus</name>
    <dbReference type="NCBI Taxonomy" id="1915356"/>
    <lineage>
        <taxon>Eukaryota</taxon>
        <taxon>Metamonada</taxon>
        <taxon>Parabasalia</taxon>
        <taxon>Tritrichomonadida</taxon>
        <taxon>Tritrichomonadidae</taxon>
        <taxon>Tritrichomonas</taxon>
    </lineage>
</organism>
<dbReference type="Proteomes" id="UP001470230">
    <property type="component" value="Unassembled WGS sequence"/>
</dbReference>
<sequence>MNVEMQSAEIKASQTHAFVFNKPVKEYMIGFSSFTLQYNRPDHHVKRISVDLSDNHLNGTEIVVDPHLLLRDDNDRHIESLNSTIFVTVIAVVGEENPYFRVIPEVNGHSTIELPVKPVFIKSTLITSDVQYPEEDHHVWKYWSQIVPVADGNTYTFVGEAKLQDNGSNSGSGKVKGSVLIYTGGPQDLMCADFDSRKIGDSGYICLGNAPESFDQKDYDVACFVNRYEVSFESPDKDHHVLKVEIGASLGKKKLVIENDKVYAKVYLKSFLVDNGEHQFDIPHNSVSGFVIAFKNQ</sequence>
<accession>A0ABR2H408</accession>
<comment type="caution">
    <text evidence="1">The sequence shown here is derived from an EMBL/GenBank/DDBJ whole genome shotgun (WGS) entry which is preliminary data.</text>
</comment>
<evidence type="ECO:0000313" key="1">
    <source>
        <dbReference type="EMBL" id="KAK8840955.1"/>
    </source>
</evidence>